<dbReference type="Proteomes" id="UP000621856">
    <property type="component" value="Unassembled WGS sequence"/>
</dbReference>
<dbReference type="Pfam" id="PF13472">
    <property type="entry name" value="Lipase_GDSL_2"/>
    <property type="match status" value="1"/>
</dbReference>
<dbReference type="SUPFAM" id="SSF52266">
    <property type="entry name" value="SGNH hydrolase"/>
    <property type="match status" value="1"/>
</dbReference>
<evidence type="ECO:0000259" key="3">
    <source>
        <dbReference type="Pfam" id="PF17996"/>
    </source>
</evidence>
<organism evidence="4 6">
    <name type="scientific">Aquisalinus luteolus</name>
    <dbReference type="NCBI Taxonomy" id="1566827"/>
    <lineage>
        <taxon>Bacteria</taxon>
        <taxon>Pseudomonadati</taxon>
        <taxon>Pseudomonadota</taxon>
        <taxon>Alphaproteobacteria</taxon>
        <taxon>Parvularculales</taxon>
        <taxon>Parvularculaceae</taxon>
        <taxon>Aquisalinus</taxon>
    </lineage>
</organism>
<comment type="caution">
    <text evidence="4">The sequence shown here is derived from an EMBL/GenBank/DDBJ whole genome shotgun (WGS) entry which is preliminary data.</text>
</comment>
<keyword evidence="7" id="KW-1185">Reference proteome</keyword>
<dbReference type="RefSeq" id="WP_155141803.1">
    <property type="nucleotide sequence ID" value="NZ_BMGZ01000003.1"/>
</dbReference>
<feature type="domain" description="SGNH hydrolase-type esterase" evidence="2">
    <location>
        <begin position="156"/>
        <end position="308"/>
    </location>
</feature>
<dbReference type="InterPro" id="IPR036514">
    <property type="entry name" value="SGNH_hydro_sf"/>
</dbReference>
<evidence type="ECO:0000256" key="1">
    <source>
        <dbReference type="SAM" id="SignalP"/>
    </source>
</evidence>
<keyword evidence="1" id="KW-0732">Signal</keyword>
<dbReference type="InterPro" id="IPR052762">
    <property type="entry name" value="PCW_deacetylase/CE"/>
</dbReference>
<evidence type="ECO:0000313" key="4">
    <source>
        <dbReference type="EMBL" id="GGI00284.1"/>
    </source>
</evidence>
<dbReference type="Gene3D" id="3.40.50.1110">
    <property type="entry name" value="SGNH hydrolase"/>
    <property type="match status" value="1"/>
</dbReference>
<dbReference type="InterPro" id="IPR040794">
    <property type="entry name" value="CE2_N"/>
</dbReference>
<dbReference type="Gene3D" id="2.60.120.260">
    <property type="entry name" value="Galactose-binding domain-like"/>
    <property type="match status" value="1"/>
</dbReference>
<reference evidence="4" key="1">
    <citation type="journal article" date="2014" name="Int. J. Syst. Evol. Microbiol.">
        <title>Complete genome sequence of Corynebacterium casei LMG S-19264T (=DSM 44701T), isolated from a smear-ripened cheese.</title>
        <authorList>
            <consortium name="US DOE Joint Genome Institute (JGI-PGF)"/>
            <person name="Walter F."/>
            <person name="Albersmeier A."/>
            <person name="Kalinowski J."/>
            <person name="Ruckert C."/>
        </authorList>
    </citation>
    <scope>NUCLEOTIDE SEQUENCE</scope>
    <source>
        <strain evidence="4">CGMCC 1.14984</strain>
    </source>
</reference>
<dbReference type="EMBL" id="BMGZ01000003">
    <property type="protein sequence ID" value="GGI00284.1"/>
    <property type="molecule type" value="Genomic_DNA"/>
</dbReference>
<dbReference type="PANTHER" id="PTHR37834:SF2">
    <property type="entry name" value="ESTERASE, SGNH HYDROLASE-TYPE"/>
    <property type="match status" value="1"/>
</dbReference>
<sequence>MTKPFARLPMLACMAMSGLVLAPAGAFAQSIEQVDAVPEMATPLPVYIGGRVVDAGAHWKRQWPGTYFETAFEGREAYIEIGDGDVMLNVIVDAGQPVRLIKPEAGLYRISGLADGTHSLKVQVISESQAGATAIGSVYTTGSYTPLKTRGPQIEFIGDSHTVGYGNTSTTRDCTQEDVWLTTDTSQGPAGVIAGHYGADYQVNAISGRGIVRNYDGGAGDTLPAAYPFALLNDDTTYEPEGWAPEVVVISLGTNDFSTELKPEEKWATRDALQQDFASTYVAFVEMLHERYPGASFILWATDLADGEIAAMGEAVADEVVAAGDIDITFISIPGLAMSGCHYHPDTADAGRIADQVIAEIDLIFAEAEAE</sequence>
<evidence type="ECO:0000313" key="6">
    <source>
        <dbReference type="Proteomes" id="UP000621856"/>
    </source>
</evidence>
<feature type="domain" description="Carbohydrate esterase 2 N-terminal" evidence="3">
    <location>
        <begin position="49"/>
        <end position="142"/>
    </location>
</feature>
<dbReference type="InterPro" id="IPR037461">
    <property type="entry name" value="CtCE2-like_dom"/>
</dbReference>
<evidence type="ECO:0000313" key="5">
    <source>
        <dbReference type="EMBL" id="NHK29107.1"/>
    </source>
</evidence>
<dbReference type="EMBL" id="VCJR02000003">
    <property type="protein sequence ID" value="NHK29107.1"/>
    <property type="molecule type" value="Genomic_DNA"/>
</dbReference>
<protein>
    <submittedName>
        <fullName evidence="4">Lipase</fullName>
    </submittedName>
    <submittedName>
        <fullName evidence="5">SGNH/GDSL hydrolase family protein</fullName>
    </submittedName>
</protein>
<dbReference type="InterPro" id="IPR013830">
    <property type="entry name" value="SGNH_hydro"/>
</dbReference>
<dbReference type="Pfam" id="PF17996">
    <property type="entry name" value="CE2_N"/>
    <property type="match status" value="1"/>
</dbReference>
<evidence type="ECO:0000313" key="7">
    <source>
        <dbReference type="Proteomes" id="UP000818603"/>
    </source>
</evidence>
<accession>A0A8J3A3G7</accession>
<reference evidence="5 7" key="2">
    <citation type="submission" date="2020-02" db="EMBL/GenBank/DDBJ databases">
        <title>Genome sequence of Parvularcula flava strain NH6-79.</title>
        <authorList>
            <person name="Abdul Karim M.H."/>
            <person name="Lam M.Q."/>
            <person name="Chen S.J."/>
            <person name="Yahya A."/>
            <person name="Shahir S."/>
            <person name="Shamsir M.S."/>
            <person name="Chong C.S."/>
        </authorList>
    </citation>
    <scope>NUCLEOTIDE SEQUENCE [LARGE SCALE GENOMIC DNA]</scope>
    <source>
        <strain evidence="5 7">NH6-79</strain>
    </source>
</reference>
<name>A0A8J3A3G7_9PROT</name>
<feature type="signal peptide" evidence="1">
    <location>
        <begin position="1"/>
        <end position="28"/>
    </location>
</feature>
<dbReference type="GO" id="GO:0052689">
    <property type="term" value="F:carboxylic ester hydrolase activity"/>
    <property type="evidence" value="ECO:0007669"/>
    <property type="project" value="InterPro"/>
</dbReference>
<dbReference type="CDD" id="cd01831">
    <property type="entry name" value="Endoglucanase_E_like"/>
    <property type="match status" value="1"/>
</dbReference>
<feature type="chain" id="PRO_5035247772" evidence="1">
    <location>
        <begin position="29"/>
        <end position="371"/>
    </location>
</feature>
<reference evidence="4" key="3">
    <citation type="submission" date="2020-09" db="EMBL/GenBank/DDBJ databases">
        <authorList>
            <person name="Sun Q."/>
            <person name="Zhou Y."/>
        </authorList>
    </citation>
    <scope>NUCLEOTIDE SEQUENCE</scope>
    <source>
        <strain evidence="4">CGMCC 1.14984</strain>
    </source>
</reference>
<gene>
    <name evidence="5" type="ORF">FF098_014385</name>
    <name evidence="4" type="ORF">GCM10011355_28210</name>
</gene>
<proteinExistence type="predicted"/>
<dbReference type="AlphaFoldDB" id="A0A8J3A3G7"/>
<dbReference type="PANTHER" id="PTHR37834">
    <property type="entry name" value="GDSL-LIKE LIPASE/ACYLHYDROLASE DOMAIN PROTEIN (AFU_ORTHOLOGUE AFUA_2G00620)"/>
    <property type="match status" value="1"/>
</dbReference>
<keyword evidence="5" id="KW-0378">Hydrolase</keyword>
<dbReference type="Proteomes" id="UP000818603">
    <property type="component" value="Unassembled WGS sequence"/>
</dbReference>
<evidence type="ECO:0000259" key="2">
    <source>
        <dbReference type="Pfam" id="PF13472"/>
    </source>
</evidence>